<keyword evidence="3" id="KW-1003">Cell membrane</keyword>
<dbReference type="EMBL" id="BOPG01000022">
    <property type="protein sequence ID" value="GIJ55886.1"/>
    <property type="molecule type" value="Genomic_DNA"/>
</dbReference>
<keyword evidence="6 7" id="KW-0472">Membrane</keyword>
<feature type="transmembrane region" description="Helical" evidence="7">
    <location>
        <begin position="370"/>
        <end position="390"/>
    </location>
</feature>
<dbReference type="GO" id="GO:0005886">
    <property type="term" value="C:plasma membrane"/>
    <property type="evidence" value="ECO:0007669"/>
    <property type="project" value="UniProtKB-SubCell"/>
</dbReference>
<dbReference type="AlphaFoldDB" id="A0A8J4DZM7"/>
<feature type="transmembrane region" description="Helical" evidence="7">
    <location>
        <begin position="175"/>
        <end position="194"/>
    </location>
</feature>
<feature type="transmembrane region" description="Helical" evidence="7">
    <location>
        <begin position="232"/>
        <end position="252"/>
    </location>
</feature>
<keyword evidence="4 7" id="KW-0812">Transmembrane</keyword>
<evidence type="ECO:0000256" key="3">
    <source>
        <dbReference type="ARBA" id="ARBA00022475"/>
    </source>
</evidence>
<evidence type="ECO:0000256" key="4">
    <source>
        <dbReference type="ARBA" id="ARBA00022692"/>
    </source>
</evidence>
<dbReference type="PIRSF" id="PIRSF017804">
    <property type="entry name" value="Secretion_EccD1"/>
    <property type="match status" value="1"/>
</dbReference>
<feature type="domain" description="EccD-like transmembrane" evidence="8">
    <location>
        <begin position="116"/>
        <end position="458"/>
    </location>
</feature>
<dbReference type="Gene3D" id="3.10.20.90">
    <property type="entry name" value="Phosphatidylinositol 3-kinase Catalytic Subunit, Chain A, domain 1"/>
    <property type="match status" value="1"/>
</dbReference>
<protein>
    <submittedName>
        <fullName evidence="9">Type VII secretion integral membrane protein EccD</fullName>
    </submittedName>
</protein>
<feature type="transmembrane region" description="Helical" evidence="7">
    <location>
        <begin position="258"/>
        <end position="279"/>
    </location>
</feature>
<feature type="transmembrane region" description="Helical" evidence="7">
    <location>
        <begin position="143"/>
        <end position="163"/>
    </location>
</feature>
<organism evidence="9 10">
    <name type="scientific">Virgisporangium aurantiacum</name>
    <dbReference type="NCBI Taxonomy" id="175570"/>
    <lineage>
        <taxon>Bacteria</taxon>
        <taxon>Bacillati</taxon>
        <taxon>Actinomycetota</taxon>
        <taxon>Actinomycetes</taxon>
        <taxon>Micromonosporales</taxon>
        <taxon>Micromonosporaceae</taxon>
        <taxon>Virgisporangium</taxon>
    </lineage>
</organism>
<evidence type="ECO:0000256" key="1">
    <source>
        <dbReference type="ARBA" id="ARBA00004651"/>
    </source>
</evidence>
<dbReference type="Proteomes" id="UP000612585">
    <property type="component" value="Unassembled WGS sequence"/>
</dbReference>
<evidence type="ECO:0000256" key="5">
    <source>
        <dbReference type="ARBA" id="ARBA00022989"/>
    </source>
</evidence>
<feature type="transmembrane region" description="Helical" evidence="7">
    <location>
        <begin position="206"/>
        <end position="225"/>
    </location>
</feature>
<dbReference type="InterPro" id="IPR044049">
    <property type="entry name" value="EccD_transm"/>
</dbReference>
<feature type="transmembrane region" description="Helical" evidence="7">
    <location>
        <begin position="396"/>
        <end position="417"/>
    </location>
</feature>
<sequence length="460" mass="46795">MVGGISRVTIVAPRSRVDLALPADVPVAEMLPVLLRYAGTDLGDDPAAQHGWTLARLDGLVLDGSHTPAQLEVRDGDVLYLRPRGDEAPVLVYDDVIDAVATATRDQPSRWTASRTRRYGLVVAVLALLGGAAVTLLAGPPQLAGGVVGLAGAAILIGIATILSRALGDQDAARAVGLVAIVYAAVGGLLVLAGDRTVGELAGPHLLVAVTAALLAAALASIGIGHAATPMFLSAGAVAGAAVLGTATAVALEVGPVPAAAVTLLVVLATLPAQPMIAYRLAGLPVPSLPAEREELRQDTETVDGERVLARSRRADELLAGMVTALAVIVAAGAAVVATADWRGLVLGAALGILLTSRARWYLGARLRLPLLAGGAVALAAVLVTLYLSVGPVARLTGVLLAVIAVAGIHFGFAMAGGKRPNSPWWGRALDVLEIVLILGIVPMAIWVSGLYAWIRGIRG</sequence>
<reference evidence="9" key="1">
    <citation type="submission" date="2021-01" db="EMBL/GenBank/DDBJ databases">
        <title>Whole genome shotgun sequence of Virgisporangium aurantiacum NBRC 16421.</title>
        <authorList>
            <person name="Komaki H."/>
            <person name="Tamura T."/>
        </authorList>
    </citation>
    <scope>NUCLEOTIDE SEQUENCE</scope>
    <source>
        <strain evidence="9">NBRC 16421</strain>
    </source>
</reference>
<dbReference type="NCBIfam" id="TIGR03920">
    <property type="entry name" value="T7SS_EccD"/>
    <property type="match status" value="1"/>
</dbReference>
<evidence type="ECO:0000313" key="10">
    <source>
        <dbReference type="Proteomes" id="UP000612585"/>
    </source>
</evidence>
<gene>
    <name evidence="9" type="ORF">Vau01_034020</name>
</gene>
<feature type="transmembrane region" description="Helical" evidence="7">
    <location>
        <begin position="429"/>
        <end position="455"/>
    </location>
</feature>
<dbReference type="Pfam" id="PF19053">
    <property type="entry name" value="EccD"/>
    <property type="match status" value="1"/>
</dbReference>
<comment type="subcellular location">
    <subcellularLocation>
        <location evidence="1">Cell membrane</location>
        <topology evidence="1">Multi-pass membrane protein</topology>
    </subcellularLocation>
</comment>
<dbReference type="Pfam" id="PF08817">
    <property type="entry name" value="YukD"/>
    <property type="match status" value="1"/>
</dbReference>
<proteinExistence type="inferred from homology"/>
<evidence type="ECO:0000313" key="9">
    <source>
        <dbReference type="EMBL" id="GIJ55886.1"/>
    </source>
</evidence>
<evidence type="ECO:0000256" key="7">
    <source>
        <dbReference type="SAM" id="Phobius"/>
    </source>
</evidence>
<dbReference type="InterPro" id="IPR006707">
    <property type="entry name" value="T7SS_EccD"/>
</dbReference>
<comment type="similarity">
    <text evidence="2">Belongs to the EccD/Snm4 family.</text>
</comment>
<evidence type="ECO:0000256" key="6">
    <source>
        <dbReference type="ARBA" id="ARBA00023136"/>
    </source>
</evidence>
<feature type="transmembrane region" description="Helical" evidence="7">
    <location>
        <begin position="318"/>
        <end position="338"/>
    </location>
</feature>
<dbReference type="InterPro" id="IPR024962">
    <property type="entry name" value="YukD-like"/>
</dbReference>
<dbReference type="RefSeq" id="WP_203993316.1">
    <property type="nucleotide sequence ID" value="NZ_BOPG01000022.1"/>
</dbReference>
<feature type="transmembrane region" description="Helical" evidence="7">
    <location>
        <begin position="119"/>
        <end position="137"/>
    </location>
</feature>
<evidence type="ECO:0000259" key="8">
    <source>
        <dbReference type="Pfam" id="PF19053"/>
    </source>
</evidence>
<comment type="caution">
    <text evidence="9">The sequence shown here is derived from an EMBL/GenBank/DDBJ whole genome shotgun (WGS) entry which is preliminary data.</text>
</comment>
<name>A0A8J4DZM7_9ACTN</name>
<accession>A0A8J4DZM7</accession>
<keyword evidence="10" id="KW-1185">Reference proteome</keyword>
<evidence type="ECO:0000256" key="2">
    <source>
        <dbReference type="ARBA" id="ARBA00006162"/>
    </source>
</evidence>
<keyword evidence="5 7" id="KW-1133">Transmembrane helix</keyword>